<dbReference type="InterPro" id="IPR003593">
    <property type="entry name" value="AAA+_ATPase"/>
</dbReference>
<dbReference type="GO" id="GO:0140359">
    <property type="term" value="F:ABC-type transporter activity"/>
    <property type="evidence" value="ECO:0007669"/>
    <property type="project" value="InterPro"/>
</dbReference>
<keyword evidence="4" id="KW-0067">ATP-binding</keyword>
<accession>A0A852RV22</accession>
<evidence type="ECO:0000256" key="6">
    <source>
        <dbReference type="ARBA" id="ARBA00023136"/>
    </source>
</evidence>
<evidence type="ECO:0000259" key="9">
    <source>
        <dbReference type="PROSITE" id="PS50929"/>
    </source>
</evidence>
<evidence type="ECO:0000256" key="3">
    <source>
        <dbReference type="ARBA" id="ARBA00022741"/>
    </source>
</evidence>
<dbReference type="PANTHER" id="PTHR24221:SF654">
    <property type="entry name" value="ATP-BINDING CASSETTE SUB-FAMILY B MEMBER 6"/>
    <property type="match status" value="1"/>
</dbReference>
<evidence type="ECO:0000259" key="8">
    <source>
        <dbReference type="PROSITE" id="PS50893"/>
    </source>
</evidence>
<keyword evidence="11" id="KW-1185">Reference proteome</keyword>
<evidence type="ECO:0000256" key="5">
    <source>
        <dbReference type="ARBA" id="ARBA00022989"/>
    </source>
</evidence>
<gene>
    <name evidence="10" type="ORF">BJ958_004266</name>
</gene>
<feature type="transmembrane region" description="Helical" evidence="7">
    <location>
        <begin position="53"/>
        <end position="71"/>
    </location>
</feature>
<dbReference type="PROSITE" id="PS50893">
    <property type="entry name" value="ABC_TRANSPORTER_2"/>
    <property type="match status" value="1"/>
</dbReference>
<dbReference type="Pfam" id="PF00005">
    <property type="entry name" value="ABC_tran"/>
    <property type="match status" value="1"/>
</dbReference>
<dbReference type="SMART" id="SM00382">
    <property type="entry name" value="AAA"/>
    <property type="match status" value="1"/>
</dbReference>
<dbReference type="InterPro" id="IPR011527">
    <property type="entry name" value="ABC1_TM_dom"/>
</dbReference>
<dbReference type="SUPFAM" id="SSF90123">
    <property type="entry name" value="ABC transporter transmembrane region"/>
    <property type="match status" value="1"/>
</dbReference>
<protein>
    <submittedName>
        <fullName evidence="10">ABC-type multidrug transport system fused ATPase/permease subunit</fullName>
    </submittedName>
</protein>
<reference evidence="10 11" key="1">
    <citation type="submission" date="2020-07" db="EMBL/GenBank/DDBJ databases">
        <title>Sequencing the genomes of 1000 actinobacteria strains.</title>
        <authorList>
            <person name="Klenk H.-P."/>
        </authorList>
    </citation>
    <scope>NUCLEOTIDE SEQUENCE [LARGE SCALE GENOMIC DNA]</scope>
    <source>
        <strain evidence="10 11">DSM 19082</strain>
    </source>
</reference>
<dbReference type="PANTHER" id="PTHR24221">
    <property type="entry name" value="ATP-BINDING CASSETTE SUB-FAMILY B"/>
    <property type="match status" value="1"/>
</dbReference>
<dbReference type="SUPFAM" id="SSF52540">
    <property type="entry name" value="P-loop containing nucleoside triphosphate hydrolases"/>
    <property type="match status" value="1"/>
</dbReference>
<dbReference type="PROSITE" id="PS50929">
    <property type="entry name" value="ABC_TM1F"/>
    <property type="match status" value="1"/>
</dbReference>
<dbReference type="Pfam" id="PF00664">
    <property type="entry name" value="ABC_membrane"/>
    <property type="match status" value="1"/>
</dbReference>
<name>A0A852RV22_9ACTN</name>
<dbReference type="AlphaFoldDB" id="A0A852RV22"/>
<feature type="domain" description="ABC transmembrane type-1" evidence="9">
    <location>
        <begin position="11"/>
        <end position="292"/>
    </location>
</feature>
<dbReference type="Gene3D" id="3.40.50.300">
    <property type="entry name" value="P-loop containing nucleotide triphosphate hydrolases"/>
    <property type="match status" value="1"/>
</dbReference>
<dbReference type="InterPro" id="IPR027417">
    <property type="entry name" value="P-loop_NTPase"/>
</dbReference>
<keyword evidence="5 7" id="KW-1133">Transmembrane helix</keyword>
<dbReference type="GO" id="GO:0005886">
    <property type="term" value="C:plasma membrane"/>
    <property type="evidence" value="ECO:0007669"/>
    <property type="project" value="UniProtKB-SubCell"/>
</dbReference>
<dbReference type="EMBL" id="JACCBF010000001">
    <property type="protein sequence ID" value="NYD32720.1"/>
    <property type="molecule type" value="Genomic_DNA"/>
</dbReference>
<organism evidence="10 11">
    <name type="scientific">Nocardioides kongjuensis</name>
    <dbReference type="NCBI Taxonomy" id="349522"/>
    <lineage>
        <taxon>Bacteria</taxon>
        <taxon>Bacillati</taxon>
        <taxon>Actinomycetota</taxon>
        <taxon>Actinomycetes</taxon>
        <taxon>Propionibacteriales</taxon>
        <taxon>Nocardioidaceae</taxon>
        <taxon>Nocardioides</taxon>
    </lineage>
</organism>
<dbReference type="GO" id="GO:0016887">
    <property type="term" value="F:ATP hydrolysis activity"/>
    <property type="evidence" value="ECO:0007669"/>
    <property type="project" value="InterPro"/>
</dbReference>
<keyword evidence="6 7" id="KW-0472">Membrane</keyword>
<evidence type="ECO:0000256" key="4">
    <source>
        <dbReference type="ARBA" id="ARBA00022840"/>
    </source>
</evidence>
<feature type="domain" description="ABC transporter" evidence="8">
    <location>
        <begin position="329"/>
        <end position="561"/>
    </location>
</feature>
<dbReference type="InterPro" id="IPR039421">
    <property type="entry name" value="Type_1_exporter"/>
</dbReference>
<dbReference type="CDD" id="cd07346">
    <property type="entry name" value="ABC_6TM_exporters"/>
    <property type="match status" value="1"/>
</dbReference>
<dbReference type="RefSeq" id="WP_179728861.1">
    <property type="nucleotide sequence ID" value="NZ_BAABEF010000001.1"/>
</dbReference>
<feature type="transmembrane region" description="Helical" evidence="7">
    <location>
        <begin position="133"/>
        <end position="153"/>
    </location>
</feature>
<dbReference type="Gene3D" id="1.20.1560.10">
    <property type="entry name" value="ABC transporter type 1, transmembrane domain"/>
    <property type="match status" value="1"/>
</dbReference>
<dbReference type="InterPro" id="IPR003439">
    <property type="entry name" value="ABC_transporter-like_ATP-bd"/>
</dbReference>
<feature type="transmembrane region" description="Helical" evidence="7">
    <location>
        <begin position="243"/>
        <end position="262"/>
    </location>
</feature>
<evidence type="ECO:0000256" key="1">
    <source>
        <dbReference type="ARBA" id="ARBA00004651"/>
    </source>
</evidence>
<proteinExistence type="predicted"/>
<dbReference type="Proteomes" id="UP000582231">
    <property type="component" value="Unassembled WGS sequence"/>
</dbReference>
<dbReference type="InterPro" id="IPR036640">
    <property type="entry name" value="ABC1_TM_sf"/>
</dbReference>
<keyword evidence="3" id="KW-0547">Nucleotide-binding</keyword>
<feature type="transmembrane region" description="Helical" evidence="7">
    <location>
        <begin position="159"/>
        <end position="179"/>
    </location>
</feature>
<dbReference type="GO" id="GO:0034040">
    <property type="term" value="F:ATPase-coupled lipid transmembrane transporter activity"/>
    <property type="evidence" value="ECO:0007669"/>
    <property type="project" value="TreeGrafter"/>
</dbReference>
<evidence type="ECO:0000313" key="10">
    <source>
        <dbReference type="EMBL" id="NYD32720.1"/>
    </source>
</evidence>
<evidence type="ECO:0000256" key="2">
    <source>
        <dbReference type="ARBA" id="ARBA00022692"/>
    </source>
</evidence>
<comment type="caution">
    <text evidence="10">The sequence shown here is derived from an EMBL/GenBank/DDBJ whole genome shotgun (WGS) entry which is preliminary data.</text>
</comment>
<sequence>MMVRIRRIDAAAVVGIGLAQAAALAATLLLVRSIVDALAPAGVGQAAADQRHHTYLLVALLCVTALVQAALRALEFSVAEKAGYEVVRRLRLEMYEHLQGMTPTQLQYRARGGLMLRFIGDLSMLRLWISRGILRGTVALIVVTATLTAMAVLNVWLALAVLAVISGGSAASIGWGKAMRAATRRMRRRRSLVTGNIDEQLNSLAVVQVFGRARGEFSRLAQQTELLTQALCRIAGLRGRLRGISSATAALSVAAVLGVGLVEVSRYATTVGTVVAALLMTQQLSGPVRNLGLAHDYWHRGQVSQQKITEFINSSSSGLEPAGTQPLRLRSGRVEFVNAAVEGRLPAISAVAAPGRIVGICGAAGSGKSSLLALVARQLETTSGDVLIDGQVLASTSPASAFRQLGVVSPDLPLMRGTVWRNLTYRMPNASRHEIQRVCYALGLDELVSTLPGGFEFWVTEGGRNLSTAERQLLCLGRALINSPKVLLFDQPTLGLDPTQASTVRKYLAGYRGTVLLASTQPADLAIADVVWDLGSEGRISVVEGDEYRRSPRTTTTNQVRPWVRNVTA</sequence>
<evidence type="ECO:0000256" key="7">
    <source>
        <dbReference type="SAM" id="Phobius"/>
    </source>
</evidence>
<dbReference type="GO" id="GO:0005524">
    <property type="term" value="F:ATP binding"/>
    <property type="evidence" value="ECO:0007669"/>
    <property type="project" value="UniProtKB-KW"/>
</dbReference>
<evidence type="ECO:0000313" key="11">
    <source>
        <dbReference type="Proteomes" id="UP000582231"/>
    </source>
</evidence>
<comment type="subcellular location">
    <subcellularLocation>
        <location evidence="1">Cell membrane</location>
        <topology evidence="1">Multi-pass membrane protein</topology>
    </subcellularLocation>
</comment>
<keyword evidence="2 7" id="KW-0812">Transmembrane</keyword>